<name>A0A0U5C7F1_9BACL</name>
<reference evidence="1 2" key="1">
    <citation type="submission" date="2015-12" db="EMBL/GenBank/DDBJ databases">
        <title>Genome sequence of Aneurinibacillus soli.</title>
        <authorList>
            <person name="Lee J.S."/>
            <person name="Lee K.C."/>
            <person name="Kim K.K."/>
            <person name="Lee B.W."/>
        </authorList>
    </citation>
    <scope>NUCLEOTIDE SEQUENCE [LARGE SCALE GENOMIC DNA]</scope>
    <source>
        <strain evidence="1 2">CB4</strain>
    </source>
</reference>
<dbReference type="RefSeq" id="WP_096465910.1">
    <property type="nucleotide sequence ID" value="NZ_AP017312.1"/>
</dbReference>
<dbReference type="Proteomes" id="UP000217696">
    <property type="component" value="Chromosome"/>
</dbReference>
<gene>
    <name evidence="1" type="ORF">CB4_02305</name>
</gene>
<accession>A0A0U5C7F1</accession>
<proteinExistence type="predicted"/>
<dbReference type="EMBL" id="AP017312">
    <property type="protein sequence ID" value="BAU28131.1"/>
    <property type="molecule type" value="Genomic_DNA"/>
</dbReference>
<evidence type="ECO:0000313" key="1">
    <source>
        <dbReference type="EMBL" id="BAU28131.1"/>
    </source>
</evidence>
<evidence type="ECO:0000313" key="2">
    <source>
        <dbReference type="Proteomes" id="UP000217696"/>
    </source>
</evidence>
<sequence length="82" mass="9541">MVNEKSWQEFRDSGLFWLMNSFLHVFGWAIVVDVDDNGIAKSAYPARVKFRGFTEKINTEGYQKVSAYMLENAEELLKESKE</sequence>
<dbReference type="KEGG" id="asoc:CB4_02305"/>
<dbReference type="AlphaFoldDB" id="A0A0U5C7F1"/>
<organism evidence="1 2">
    <name type="scientific">Aneurinibacillus soli</name>
    <dbReference type="NCBI Taxonomy" id="1500254"/>
    <lineage>
        <taxon>Bacteria</taxon>
        <taxon>Bacillati</taxon>
        <taxon>Bacillota</taxon>
        <taxon>Bacilli</taxon>
        <taxon>Bacillales</taxon>
        <taxon>Paenibacillaceae</taxon>
        <taxon>Aneurinibacillus group</taxon>
        <taxon>Aneurinibacillus</taxon>
    </lineage>
</organism>
<protein>
    <submittedName>
        <fullName evidence="1">Uncharacterized protein</fullName>
    </submittedName>
</protein>
<keyword evidence="2" id="KW-1185">Reference proteome</keyword>
<dbReference type="OrthoDB" id="1551119at2"/>